<keyword evidence="1" id="KW-0521">NADP</keyword>
<dbReference type="GO" id="GO:0016491">
    <property type="term" value="F:oxidoreductase activity"/>
    <property type="evidence" value="ECO:0007669"/>
    <property type="project" value="UniProtKB-KW"/>
</dbReference>
<keyword evidence="2" id="KW-0560">Oxidoreductase</keyword>
<comment type="caution">
    <text evidence="4">The sequence shown here is derived from an EMBL/GenBank/DDBJ whole genome shotgun (WGS) entry which is preliminary data.</text>
</comment>
<dbReference type="PANTHER" id="PTHR47706">
    <property type="entry name" value="NMRA-LIKE FAMILY PROTEIN"/>
    <property type="match status" value="1"/>
</dbReference>
<dbReference type="SUPFAM" id="SSF51735">
    <property type="entry name" value="NAD(P)-binding Rossmann-fold domains"/>
    <property type="match status" value="1"/>
</dbReference>
<evidence type="ECO:0000256" key="2">
    <source>
        <dbReference type="ARBA" id="ARBA00023002"/>
    </source>
</evidence>
<feature type="domain" description="NmrA-like" evidence="3">
    <location>
        <begin position="13"/>
        <end position="247"/>
    </location>
</feature>
<protein>
    <submittedName>
        <fullName evidence="4">NAD(P)-binding protein</fullName>
    </submittedName>
</protein>
<dbReference type="OrthoDB" id="419598at2759"/>
<dbReference type="InterPro" id="IPR051609">
    <property type="entry name" value="NmrA/Isoflavone_reductase-like"/>
</dbReference>
<evidence type="ECO:0000259" key="3">
    <source>
        <dbReference type="Pfam" id="PF05368"/>
    </source>
</evidence>
<gene>
    <name evidence="4" type="ORF">E6O75_ATG06471</name>
</gene>
<dbReference type="EMBL" id="SNSC02000014">
    <property type="protein sequence ID" value="TID18395.1"/>
    <property type="molecule type" value="Genomic_DNA"/>
</dbReference>
<dbReference type="InterPro" id="IPR008030">
    <property type="entry name" value="NmrA-like"/>
</dbReference>
<evidence type="ECO:0000256" key="1">
    <source>
        <dbReference type="ARBA" id="ARBA00022857"/>
    </source>
</evidence>
<sequence length="315" mass="35411">MRIAIAGTNNFALLVARFVVTETSHQIVVLARKEQPGLAGQGYPVLVVDYDNQQTLRHAVMGVDTVICTVTGPSGLQLLHASVSQKVRRFVPAEFEGRPGNRSDPDPLDRGNKIIRSWLDHYRSEIESTIFSFGVFYERFGPGGLESHRLGLAAYICKEGDYIVNVRTMRASAPIYDANYGTGISISMISAQDAAHLVVRAIDLRRWPRELYMVGDRMTVLDVCRTVERVRGNTLFSTSWHNLETLRDELRLAQMLGDVARQMRAHDHLETINGRYDIGAPGNLRGFQETRDIVPITFEAWLRAVWANIPIIHLP</sequence>
<reference evidence="4 5" key="1">
    <citation type="submission" date="2019-04" db="EMBL/GenBank/DDBJ databases">
        <title>High contiguity whole genome sequence and gene annotation resource for two Venturia nashicola isolates.</title>
        <authorList>
            <person name="Prokchorchik M."/>
            <person name="Won K."/>
            <person name="Lee Y."/>
            <person name="Choi E.D."/>
            <person name="Segonzac C."/>
            <person name="Sohn K.H."/>
        </authorList>
    </citation>
    <scope>NUCLEOTIDE SEQUENCE [LARGE SCALE GENOMIC DNA]</scope>
    <source>
        <strain evidence="4 5">PRI2</strain>
    </source>
</reference>
<dbReference type="Gene3D" id="3.40.50.720">
    <property type="entry name" value="NAD(P)-binding Rossmann-like Domain"/>
    <property type="match status" value="1"/>
</dbReference>
<accession>A0A4Z1P350</accession>
<evidence type="ECO:0000313" key="5">
    <source>
        <dbReference type="Proteomes" id="UP000298493"/>
    </source>
</evidence>
<dbReference type="PANTHER" id="PTHR47706:SF5">
    <property type="entry name" value="ISOFLAVONE REDUCTASE"/>
    <property type="match status" value="1"/>
</dbReference>
<keyword evidence="5" id="KW-1185">Reference proteome</keyword>
<evidence type="ECO:0000313" key="4">
    <source>
        <dbReference type="EMBL" id="TID18395.1"/>
    </source>
</evidence>
<dbReference type="AlphaFoldDB" id="A0A4Z1P350"/>
<name>A0A4Z1P350_9PEZI</name>
<dbReference type="Pfam" id="PF05368">
    <property type="entry name" value="NmrA"/>
    <property type="match status" value="1"/>
</dbReference>
<proteinExistence type="predicted"/>
<dbReference type="InterPro" id="IPR036291">
    <property type="entry name" value="NAD(P)-bd_dom_sf"/>
</dbReference>
<organism evidence="4 5">
    <name type="scientific">Venturia nashicola</name>
    <dbReference type="NCBI Taxonomy" id="86259"/>
    <lineage>
        <taxon>Eukaryota</taxon>
        <taxon>Fungi</taxon>
        <taxon>Dikarya</taxon>
        <taxon>Ascomycota</taxon>
        <taxon>Pezizomycotina</taxon>
        <taxon>Dothideomycetes</taxon>
        <taxon>Pleosporomycetidae</taxon>
        <taxon>Venturiales</taxon>
        <taxon>Venturiaceae</taxon>
        <taxon>Venturia</taxon>
    </lineage>
</organism>
<dbReference type="Proteomes" id="UP000298493">
    <property type="component" value="Unassembled WGS sequence"/>
</dbReference>